<dbReference type="SUPFAM" id="SSF52540">
    <property type="entry name" value="P-loop containing nucleoside triphosphate hydrolases"/>
    <property type="match status" value="1"/>
</dbReference>
<dbReference type="PANTHER" id="PTHR42939">
    <property type="entry name" value="ABC TRANSPORTER ATP-BINDING PROTEIN ALBC-RELATED"/>
    <property type="match status" value="1"/>
</dbReference>
<keyword evidence="3 5" id="KW-0067">ATP-binding</keyword>
<name>A0A5B9Q9R0_9BACT</name>
<dbReference type="InterPro" id="IPR003593">
    <property type="entry name" value="AAA+_ATPase"/>
</dbReference>
<dbReference type="Pfam" id="PF00005">
    <property type="entry name" value="ABC_tran"/>
    <property type="match status" value="1"/>
</dbReference>
<dbReference type="KEGG" id="bgok:Pr1d_29200"/>
<organism evidence="5 6">
    <name type="scientific">Bythopirellula goksoeyrii</name>
    <dbReference type="NCBI Taxonomy" id="1400387"/>
    <lineage>
        <taxon>Bacteria</taxon>
        <taxon>Pseudomonadati</taxon>
        <taxon>Planctomycetota</taxon>
        <taxon>Planctomycetia</taxon>
        <taxon>Pirellulales</taxon>
        <taxon>Lacipirellulaceae</taxon>
        <taxon>Bythopirellula</taxon>
    </lineage>
</organism>
<dbReference type="GO" id="GO:0005524">
    <property type="term" value="F:ATP binding"/>
    <property type="evidence" value="ECO:0007669"/>
    <property type="project" value="UniProtKB-KW"/>
</dbReference>
<dbReference type="GO" id="GO:0016887">
    <property type="term" value="F:ATP hydrolysis activity"/>
    <property type="evidence" value="ECO:0007669"/>
    <property type="project" value="InterPro"/>
</dbReference>
<proteinExistence type="predicted"/>
<evidence type="ECO:0000259" key="4">
    <source>
        <dbReference type="PROSITE" id="PS50893"/>
    </source>
</evidence>
<feature type="domain" description="ABC transporter" evidence="4">
    <location>
        <begin position="2"/>
        <end position="232"/>
    </location>
</feature>
<gene>
    <name evidence="5" type="primary">drrA_2</name>
    <name evidence="5" type="ORF">Pr1d_29200</name>
</gene>
<dbReference type="InterPro" id="IPR027417">
    <property type="entry name" value="P-loop_NTPase"/>
</dbReference>
<dbReference type="EC" id="3.6.3.-" evidence="5"/>
<keyword evidence="6" id="KW-1185">Reference proteome</keyword>
<dbReference type="InterPro" id="IPR003439">
    <property type="entry name" value="ABC_transporter-like_ATP-bd"/>
</dbReference>
<evidence type="ECO:0000256" key="3">
    <source>
        <dbReference type="ARBA" id="ARBA00022840"/>
    </source>
</evidence>
<dbReference type="PROSITE" id="PS50893">
    <property type="entry name" value="ABC_TRANSPORTER_2"/>
    <property type="match status" value="1"/>
</dbReference>
<evidence type="ECO:0000313" key="6">
    <source>
        <dbReference type="Proteomes" id="UP000323917"/>
    </source>
</evidence>
<keyword evidence="2" id="KW-0547">Nucleotide-binding</keyword>
<protein>
    <submittedName>
        <fullName evidence="5">Daunorubicin/doxorubicin resistance ATP-binding protein DrrA</fullName>
        <ecNumber evidence="5">3.6.3.-</ecNumber>
    </submittedName>
</protein>
<dbReference type="Gene3D" id="3.40.50.300">
    <property type="entry name" value="P-loop containing nucleotide triphosphate hydrolases"/>
    <property type="match status" value="1"/>
</dbReference>
<evidence type="ECO:0000313" key="5">
    <source>
        <dbReference type="EMBL" id="QEG35618.1"/>
    </source>
</evidence>
<dbReference type="PANTHER" id="PTHR42939:SF1">
    <property type="entry name" value="ABC TRANSPORTER ATP-BINDING PROTEIN ALBC-RELATED"/>
    <property type="match status" value="1"/>
</dbReference>
<accession>A0A5B9Q9R0</accession>
<dbReference type="RefSeq" id="WP_148074115.1">
    <property type="nucleotide sequence ID" value="NZ_CP042913.1"/>
</dbReference>
<keyword evidence="5" id="KW-0378">Hydrolase</keyword>
<evidence type="ECO:0000256" key="1">
    <source>
        <dbReference type="ARBA" id="ARBA00022448"/>
    </source>
</evidence>
<dbReference type="Proteomes" id="UP000323917">
    <property type="component" value="Chromosome"/>
</dbReference>
<keyword evidence="1" id="KW-0813">Transport</keyword>
<evidence type="ECO:0000256" key="2">
    <source>
        <dbReference type="ARBA" id="ARBA00022741"/>
    </source>
</evidence>
<dbReference type="SMART" id="SM00382">
    <property type="entry name" value="AAA"/>
    <property type="match status" value="1"/>
</dbReference>
<reference evidence="5 6" key="1">
    <citation type="submission" date="2019-08" db="EMBL/GenBank/DDBJ databases">
        <title>Deep-cultivation of Planctomycetes and their phenomic and genomic characterization uncovers novel biology.</title>
        <authorList>
            <person name="Wiegand S."/>
            <person name="Jogler M."/>
            <person name="Boedeker C."/>
            <person name="Pinto D."/>
            <person name="Vollmers J."/>
            <person name="Rivas-Marin E."/>
            <person name="Kohn T."/>
            <person name="Peeters S.H."/>
            <person name="Heuer A."/>
            <person name="Rast P."/>
            <person name="Oberbeckmann S."/>
            <person name="Bunk B."/>
            <person name="Jeske O."/>
            <person name="Meyerdierks A."/>
            <person name="Storesund J.E."/>
            <person name="Kallscheuer N."/>
            <person name="Luecker S."/>
            <person name="Lage O.M."/>
            <person name="Pohl T."/>
            <person name="Merkel B.J."/>
            <person name="Hornburger P."/>
            <person name="Mueller R.-W."/>
            <person name="Bruemmer F."/>
            <person name="Labrenz M."/>
            <person name="Spormann A.M."/>
            <person name="Op den Camp H."/>
            <person name="Overmann J."/>
            <person name="Amann R."/>
            <person name="Jetten M.S.M."/>
            <person name="Mascher T."/>
            <person name="Medema M.H."/>
            <person name="Devos D.P."/>
            <person name="Kaster A.-K."/>
            <person name="Ovreas L."/>
            <person name="Rohde M."/>
            <person name="Galperin M.Y."/>
            <person name="Jogler C."/>
        </authorList>
    </citation>
    <scope>NUCLEOTIDE SEQUENCE [LARGE SCALE GENOMIC DNA]</scope>
    <source>
        <strain evidence="5 6">Pr1d</strain>
    </source>
</reference>
<dbReference type="InterPro" id="IPR051782">
    <property type="entry name" value="ABC_Transporter_VariousFunc"/>
</dbReference>
<dbReference type="CDD" id="cd03230">
    <property type="entry name" value="ABC_DR_subfamily_A"/>
    <property type="match status" value="1"/>
</dbReference>
<sequence>MIHFEDVTRTFGNRTAVEKLNLSVGKGELVALLGHNGAGKTTSIKMLVGLLQPTSGKVRVGPFVVSENLREASRLVGYVPDQPFLYEKLSALEFLEFVAELYGLTATEARTAVQREVERFQLGPFVDRLTESYSHGMRQRTVFAAALIHQPEVLVVDEPMVGLDPQCIRLVKDFLRAYADSGKTVLMSTHTLGIAEEIADRVAVMNASRLVFEGTVAQLRESVPGELGTLESLYLALTKEGAVSENVNGSSSRQSTNPVL</sequence>
<dbReference type="OrthoDB" id="9795548at2"/>
<dbReference type="AlphaFoldDB" id="A0A5B9Q9R0"/>
<dbReference type="EMBL" id="CP042913">
    <property type="protein sequence ID" value="QEG35618.1"/>
    <property type="molecule type" value="Genomic_DNA"/>
</dbReference>